<gene>
    <name evidence="1" type="ORF">DFR70_11154</name>
</gene>
<organism evidence="1 2">
    <name type="scientific">Nocardia tenerifensis</name>
    <dbReference type="NCBI Taxonomy" id="228006"/>
    <lineage>
        <taxon>Bacteria</taxon>
        <taxon>Bacillati</taxon>
        <taxon>Actinomycetota</taxon>
        <taxon>Actinomycetes</taxon>
        <taxon>Mycobacteriales</taxon>
        <taxon>Nocardiaceae</taxon>
        <taxon>Nocardia</taxon>
    </lineage>
</organism>
<sequence length="61" mass="6717">MSAVAPLGVIGRWRYFGRNCASVPQIENVEHASLLLDMHQEHGHTCMVYVAALGYASVVME</sequence>
<name>A0A318KH06_9NOCA</name>
<reference evidence="1 2" key="1">
    <citation type="submission" date="2018-05" db="EMBL/GenBank/DDBJ databases">
        <title>Genomic Encyclopedia of Type Strains, Phase IV (KMG-IV): sequencing the most valuable type-strain genomes for metagenomic binning, comparative biology and taxonomic classification.</title>
        <authorList>
            <person name="Goeker M."/>
        </authorList>
    </citation>
    <scope>NUCLEOTIDE SEQUENCE [LARGE SCALE GENOMIC DNA]</scope>
    <source>
        <strain evidence="1 2">DSM 44704</strain>
    </source>
</reference>
<keyword evidence="2" id="KW-1185">Reference proteome</keyword>
<dbReference type="AlphaFoldDB" id="A0A318KH06"/>
<protein>
    <submittedName>
        <fullName evidence="1">Uncharacterized protein</fullName>
    </submittedName>
</protein>
<evidence type="ECO:0000313" key="2">
    <source>
        <dbReference type="Proteomes" id="UP000247569"/>
    </source>
</evidence>
<evidence type="ECO:0000313" key="1">
    <source>
        <dbReference type="EMBL" id="PXX59672.1"/>
    </source>
</evidence>
<accession>A0A318KH06</accession>
<proteinExistence type="predicted"/>
<dbReference type="Proteomes" id="UP000247569">
    <property type="component" value="Unassembled WGS sequence"/>
</dbReference>
<dbReference type="RefSeq" id="WP_110293790.1">
    <property type="nucleotide sequence ID" value="NZ_QJKF01000011.1"/>
</dbReference>
<dbReference type="EMBL" id="QJKF01000011">
    <property type="protein sequence ID" value="PXX59672.1"/>
    <property type="molecule type" value="Genomic_DNA"/>
</dbReference>
<comment type="caution">
    <text evidence="1">The sequence shown here is derived from an EMBL/GenBank/DDBJ whole genome shotgun (WGS) entry which is preliminary data.</text>
</comment>